<evidence type="ECO:0000313" key="8">
    <source>
        <dbReference type="Proteomes" id="UP000472265"/>
    </source>
</evidence>
<reference evidence="7" key="3">
    <citation type="submission" date="2025-09" db="UniProtKB">
        <authorList>
            <consortium name="Ensembl"/>
        </authorList>
    </citation>
    <scope>IDENTIFICATION</scope>
</reference>
<feature type="compositionally biased region" description="Polar residues" evidence="5">
    <location>
        <begin position="783"/>
        <end position="792"/>
    </location>
</feature>
<proteinExistence type="predicted"/>
<evidence type="ECO:0000313" key="7">
    <source>
        <dbReference type="Ensembl" id="ENSSAUP00010029613.1"/>
    </source>
</evidence>
<feature type="compositionally biased region" description="Polar residues" evidence="5">
    <location>
        <begin position="976"/>
        <end position="986"/>
    </location>
</feature>
<dbReference type="Pfam" id="PF00412">
    <property type="entry name" value="LIM"/>
    <property type="match status" value="1"/>
</dbReference>
<dbReference type="InterPro" id="IPR052621">
    <property type="entry name" value="Cell_Prolif/Cornif_Regul"/>
</dbReference>
<dbReference type="CDD" id="cd08368">
    <property type="entry name" value="LIM"/>
    <property type="match status" value="1"/>
</dbReference>
<feature type="compositionally biased region" description="Low complexity" evidence="5">
    <location>
        <begin position="501"/>
        <end position="527"/>
    </location>
</feature>
<dbReference type="InterPro" id="IPR001781">
    <property type="entry name" value="Znf_LIM"/>
</dbReference>
<keyword evidence="3 4" id="KW-0440">LIM domain</keyword>
<protein>
    <submittedName>
        <fullName evidence="7">Zinc finger protein 185 with LIM domain</fullName>
    </submittedName>
</protein>
<feature type="compositionally biased region" description="Basic and acidic residues" evidence="5">
    <location>
        <begin position="860"/>
        <end position="869"/>
    </location>
</feature>
<feature type="compositionally biased region" description="Polar residues" evidence="5">
    <location>
        <begin position="832"/>
        <end position="859"/>
    </location>
</feature>
<feature type="region of interest" description="Disordered" evidence="5">
    <location>
        <begin position="1"/>
        <end position="85"/>
    </location>
</feature>
<feature type="region of interest" description="Disordered" evidence="5">
    <location>
        <begin position="898"/>
        <end position="1019"/>
    </location>
</feature>
<sequence>MSKEGDKAAVFQTTKVRTKLRGDGSWLQRRSEPTDETKEEKPWIAEVRNSRLNGAPTSPVTSPTKPTPPPPKPDTERAPTSGFLIRGIFTKLDKPAPTSNYNGFSGVNQYTKKPSEVYKKIAPHTVRPTPENKDGQLSTEEQEKRKEAASSILKKSAVKQRSYVLSAAKKFEAKVEEPDTPSFVAKRVEIADDEESPASAAPASTLPAVPVTSVSSSPQAEPQKIADASVKTAADVAVKEPVVPKVEEKKEEEVAPEPVKEDPSPAPVTEKDPFENMKPGCTKVDTPLPELITECIPTVSTKPEPEDSDVSGQVDKPLVDLAPALSTPMSPTPTSPALASVVPESPAPVSLTPLSPATEQPALVCFTALSPTPLSPPTEQPAPVSLTPLSPATEQPAPVSPTPLSPATEQPAPVSPTPLSPATEQPAPMSLALLSPATKQPAPVSPTPLSPATEQPAPVSPTPLSPATEQPAPMSLAPLSPATKQPAPVSPTPLSPATEQPAPVSLAPLSPATEQPAPVSLAPLSPATEQPAPVSLTPLSPATEQPAPVSLTPLSPATEQPAPVSNTPLSPATEQPAPVTLTLLSPATEQPALVSLTPLSPAAEQPALVSLSPVSAVTEILVKTEPEPEQEPEPEPKPSSSVDTFTALSDTLISFDTSSPSFKDDEPALAAEKGGSADGRTTESGAEQEPAPELSNCVPMTDDLLVLTNGPEASAEPAPPPSPGRWSQDLLSGLDSESKPAKTSSALDFLAYDVIPINTEARSLSMQREEEEQTDETANETQSPTETDTLPTKTVIITDKSEEDRADPSSPRVTTTVPESSSADPFDPYPIGTTSPNSSSDLLQPVSDISINSVSPPSTESKDYQEPKTDTGSNALDSLADNIIPIDTDATSLSTLRPWARTWDTSTPEQSNAVESRDAEPEGQAEDQNMVVKFERKSKENDSPWDRWTSPTVYTIPTEEEEEEEEEQQQEESPEDTQTQTFPSYTRTRESHSEPEPAMDRYEPYSRTVTEDDRRVETPEPEAKKGFVYVKEYVNATELSLLNARDTNDGLDYLTPSSTSYSYGSPSSYSSGSPSSNCTYCGRLMGNDAKITIEHLNINCHPECFKCGVCRKPMGDLLDSMFLHGGEVNCESCYSRAFE</sequence>
<feature type="region of interest" description="Disordered" evidence="5">
    <location>
        <begin position="189"/>
        <end position="228"/>
    </location>
</feature>
<keyword evidence="1 4" id="KW-0479">Metal-binding</keyword>
<feature type="compositionally biased region" description="Polar residues" evidence="5">
    <location>
        <begin position="903"/>
        <end position="914"/>
    </location>
</feature>
<feature type="region of interest" description="Disordered" evidence="5">
    <location>
        <begin position="115"/>
        <end position="159"/>
    </location>
</feature>
<feature type="region of interest" description="Disordered" evidence="5">
    <location>
        <begin position="620"/>
        <end position="880"/>
    </location>
</feature>
<dbReference type="PANTHER" id="PTHR15468:SF2">
    <property type="entry name" value="ZINC FINGER PROTEIN 185"/>
    <property type="match status" value="1"/>
</dbReference>
<feature type="compositionally biased region" description="Low complexity" evidence="5">
    <location>
        <begin position="471"/>
        <end position="482"/>
    </location>
</feature>
<dbReference type="GeneTree" id="ENSGT00530000063872"/>
<feature type="compositionally biased region" description="Polar residues" evidence="5">
    <location>
        <begin position="552"/>
        <end position="573"/>
    </location>
</feature>
<feature type="region of interest" description="Disordered" evidence="5">
    <location>
        <begin position="242"/>
        <end position="286"/>
    </location>
</feature>
<organism evidence="7 8">
    <name type="scientific">Sparus aurata</name>
    <name type="common">Gilthead sea bream</name>
    <dbReference type="NCBI Taxonomy" id="8175"/>
    <lineage>
        <taxon>Eukaryota</taxon>
        <taxon>Metazoa</taxon>
        <taxon>Chordata</taxon>
        <taxon>Craniata</taxon>
        <taxon>Vertebrata</taxon>
        <taxon>Euteleostomi</taxon>
        <taxon>Actinopterygii</taxon>
        <taxon>Neopterygii</taxon>
        <taxon>Teleostei</taxon>
        <taxon>Neoteleostei</taxon>
        <taxon>Acanthomorphata</taxon>
        <taxon>Eupercaria</taxon>
        <taxon>Spariformes</taxon>
        <taxon>Sparidae</taxon>
        <taxon>Sparus</taxon>
    </lineage>
</organism>
<name>A0A671VRK1_SPAAU</name>
<dbReference type="PROSITE" id="PS50023">
    <property type="entry name" value="LIM_DOMAIN_2"/>
    <property type="match status" value="1"/>
</dbReference>
<evidence type="ECO:0000256" key="3">
    <source>
        <dbReference type="ARBA" id="ARBA00023038"/>
    </source>
</evidence>
<accession>A0A671VRK1</accession>
<keyword evidence="2 4" id="KW-0862">Zinc</keyword>
<evidence type="ECO:0000256" key="2">
    <source>
        <dbReference type="ARBA" id="ARBA00022833"/>
    </source>
</evidence>
<dbReference type="PANTHER" id="PTHR15468">
    <property type="entry name" value="ZNF185"/>
    <property type="match status" value="1"/>
</dbReference>
<feature type="compositionally biased region" description="Basic and acidic residues" evidence="5">
    <location>
        <begin position="933"/>
        <end position="945"/>
    </location>
</feature>
<dbReference type="OMA" id="WSEDLHT"/>
<evidence type="ECO:0000256" key="4">
    <source>
        <dbReference type="PROSITE-ProRule" id="PRU00125"/>
    </source>
</evidence>
<keyword evidence="8" id="KW-1185">Reference proteome</keyword>
<evidence type="ECO:0000256" key="5">
    <source>
        <dbReference type="SAM" id="MobiDB-lite"/>
    </source>
</evidence>
<reference evidence="7" key="2">
    <citation type="submission" date="2025-08" db="UniProtKB">
        <authorList>
            <consortium name="Ensembl"/>
        </authorList>
    </citation>
    <scope>IDENTIFICATION</scope>
</reference>
<dbReference type="GO" id="GO:0046872">
    <property type="term" value="F:metal ion binding"/>
    <property type="evidence" value="ECO:0007669"/>
    <property type="project" value="UniProtKB-KW"/>
</dbReference>
<evidence type="ECO:0000259" key="6">
    <source>
        <dbReference type="PROSITE" id="PS50023"/>
    </source>
</evidence>
<dbReference type="Ensembl" id="ENSSAUT00010031221.1">
    <property type="protein sequence ID" value="ENSSAUP00010029613.1"/>
    <property type="gene ID" value="ENSSAUG00010012719.1"/>
</dbReference>
<reference evidence="7" key="1">
    <citation type="submission" date="2021-04" db="EMBL/GenBank/DDBJ databases">
        <authorList>
            <consortium name="Wellcome Sanger Institute Data Sharing"/>
        </authorList>
    </citation>
    <scope>NUCLEOTIDE SEQUENCE [LARGE SCALE GENOMIC DNA]</scope>
</reference>
<dbReference type="PROSITE" id="PS00478">
    <property type="entry name" value="LIM_DOMAIN_1"/>
    <property type="match status" value="1"/>
</dbReference>
<feature type="region of interest" description="Disordered" evidence="5">
    <location>
        <begin position="323"/>
        <end position="355"/>
    </location>
</feature>
<dbReference type="Proteomes" id="UP000472265">
    <property type="component" value="Chromosome 18"/>
</dbReference>
<feature type="compositionally biased region" description="Acidic residues" evidence="5">
    <location>
        <begin position="958"/>
        <end position="975"/>
    </location>
</feature>
<feature type="compositionally biased region" description="Basic and acidic residues" evidence="5">
    <location>
        <begin position="245"/>
        <end position="275"/>
    </location>
</feature>
<dbReference type="Gene3D" id="2.10.110.10">
    <property type="entry name" value="Cysteine Rich Protein"/>
    <property type="match status" value="1"/>
</dbReference>
<dbReference type="SMART" id="SM00132">
    <property type="entry name" value="LIM"/>
    <property type="match status" value="1"/>
</dbReference>
<gene>
    <name evidence="7" type="primary">znf185</name>
</gene>
<feature type="compositionally biased region" description="Low complexity" evidence="5">
    <location>
        <begin position="197"/>
        <end position="218"/>
    </location>
</feature>
<feature type="compositionally biased region" description="Basic and acidic residues" evidence="5">
    <location>
        <begin position="987"/>
        <end position="1019"/>
    </location>
</feature>
<dbReference type="OrthoDB" id="8909291at2759"/>
<feature type="domain" description="LIM zinc-binding" evidence="6">
    <location>
        <begin position="1076"/>
        <end position="1139"/>
    </location>
</feature>
<dbReference type="AlphaFoldDB" id="A0A671VRK1"/>
<feature type="compositionally biased region" description="Polar residues" evidence="5">
    <location>
        <begin position="811"/>
        <end position="823"/>
    </location>
</feature>
<feature type="compositionally biased region" description="Basic and acidic residues" evidence="5">
    <location>
        <begin position="29"/>
        <end position="43"/>
    </location>
</feature>
<feature type="region of interest" description="Disordered" evidence="5">
    <location>
        <begin position="368"/>
        <end position="580"/>
    </location>
</feature>
<evidence type="ECO:0000256" key="1">
    <source>
        <dbReference type="ARBA" id="ARBA00022723"/>
    </source>
</evidence>
<dbReference type="InParanoid" id="A0A671VRK1"/>
<feature type="compositionally biased region" description="Acidic residues" evidence="5">
    <location>
        <begin position="769"/>
        <end position="778"/>
    </location>
</feature>
<feature type="compositionally biased region" description="Polar residues" evidence="5">
    <location>
        <begin position="639"/>
        <end position="661"/>
    </location>
</feature>